<evidence type="ECO:0000256" key="2">
    <source>
        <dbReference type="ARBA" id="ARBA00022723"/>
    </source>
</evidence>
<organism evidence="5 6">
    <name type="scientific">Candidatus Acidiferrum panamense</name>
    <dbReference type="NCBI Taxonomy" id="2741543"/>
    <lineage>
        <taxon>Bacteria</taxon>
        <taxon>Pseudomonadati</taxon>
        <taxon>Acidobacteriota</taxon>
        <taxon>Terriglobia</taxon>
        <taxon>Candidatus Acidiferrales</taxon>
        <taxon>Candidatus Acidiferrum</taxon>
    </lineage>
</organism>
<dbReference type="PANTHER" id="PTHR11820:SF7">
    <property type="entry name" value="ACYLPYRUVASE FAHD1, MITOCHONDRIAL"/>
    <property type="match status" value="1"/>
</dbReference>
<evidence type="ECO:0000313" key="6">
    <source>
        <dbReference type="Proteomes" id="UP000567293"/>
    </source>
</evidence>
<dbReference type="AlphaFoldDB" id="A0A7V8SX36"/>
<evidence type="ECO:0000259" key="3">
    <source>
        <dbReference type="Pfam" id="PF01557"/>
    </source>
</evidence>
<sequence length="263" mass="28680">MKICRYLPRDSARTPTPRYGLIEGQSVIEIDGLPWAQWTRGAHSMPLSDIRLLAPAEPSKIVCVGRNYAAHAAELGNELPKEPLIFLKPSTSVIGPEEPVILTKFSQQVEHEGELALVIGHRCSHVRDSDDALSYLLGYTCLNDVTARDLQKTDVQFSRAKGFDTFCPVGPHIETDLDPRSLQVETRVNGALRQSGKTSLMIYPVPVLLRWISRMMTLLAGDLIATGTPAGVGPLVAGDTVEVAISGIGVLRNPVHAPPERFT</sequence>
<dbReference type="FunFam" id="3.90.850.10:FF:000002">
    <property type="entry name" value="2-hydroxyhepta-2,4-diene-1,7-dioate isomerase"/>
    <property type="match status" value="1"/>
</dbReference>
<dbReference type="SUPFAM" id="SSF56529">
    <property type="entry name" value="FAH"/>
    <property type="match status" value="1"/>
</dbReference>
<evidence type="ECO:0000259" key="4">
    <source>
        <dbReference type="Pfam" id="PF10370"/>
    </source>
</evidence>
<dbReference type="GO" id="GO:0018773">
    <property type="term" value="F:acetylpyruvate hydrolase activity"/>
    <property type="evidence" value="ECO:0007669"/>
    <property type="project" value="TreeGrafter"/>
</dbReference>
<dbReference type="GO" id="GO:0016853">
    <property type="term" value="F:isomerase activity"/>
    <property type="evidence" value="ECO:0007669"/>
    <property type="project" value="UniProtKB-ARBA"/>
</dbReference>
<dbReference type="GO" id="GO:0019752">
    <property type="term" value="P:carboxylic acid metabolic process"/>
    <property type="evidence" value="ECO:0007669"/>
    <property type="project" value="UniProtKB-ARBA"/>
</dbReference>
<keyword evidence="5" id="KW-0378">Hydrolase</keyword>
<proteinExistence type="inferred from homology"/>
<feature type="domain" description="Rv2993c-like N-terminal" evidence="4">
    <location>
        <begin position="1"/>
        <end position="55"/>
    </location>
</feature>
<dbReference type="PANTHER" id="PTHR11820">
    <property type="entry name" value="ACYLPYRUVASE"/>
    <property type="match status" value="1"/>
</dbReference>
<keyword evidence="2" id="KW-0479">Metal-binding</keyword>
<gene>
    <name evidence="5" type="ORF">HRJ53_11390</name>
</gene>
<dbReference type="GO" id="GO:0046872">
    <property type="term" value="F:metal ion binding"/>
    <property type="evidence" value="ECO:0007669"/>
    <property type="project" value="UniProtKB-KW"/>
</dbReference>
<dbReference type="Pfam" id="PF01557">
    <property type="entry name" value="FAA_hydrolase"/>
    <property type="match status" value="1"/>
</dbReference>
<dbReference type="Pfam" id="PF10370">
    <property type="entry name" value="Rv2993c-like_N"/>
    <property type="match status" value="1"/>
</dbReference>
<dbReference type="EMBL" id="JACDQQ010001108">
    <property type="protein sequence ID" value="MBA0085589.1"/>
    <property type="molecule type" value="Genomic_DNA"/>
</dbReference>
<protein>
    <submittedName>
        <fullName evidence="5">Fumarylacetoacetate hydrolase family protein</fullName>
    </submittedName>
</protein>
<accession>A0A7V8SX36</accession>
<name>A0A7V8SX36_9BACT</name>
<evidence type="ECO:0000313" key="5">
    <source>
        <dbReference type="EMBL" id="MBA0085589.1"/>
    </source>
</evidence>
<dbReference type="Gene3D" id="2.30.30.370">
    <property type="entry name" value="FAH"/>
    <property type="match status" value="1"/>
</dbReference>
<dbReference type="InterPro" id="IPR036663">
    <property type="entry name" value="Fumarylacetoacetase_C_sf"/>
</dbReference>
<keyword evidence="6" id="KW-1185">Reference proteome</keyword>
<comment type="similarity">
    <text evidence="1">Belongs to the FAH family.</text>
</comment>
<reference evidence="5" key="1">
    <citation type="submission" date="2020-06" db="EMBL/GenBank/DDBJ databases">
        <title>Legume-microbial interactions unlock mineral nutrients during tropical forest succession.</title>
        <authorList>
            <person name="Epihov D.Z."/>
        </authorList>
    </citation>
    <scope>NUCLEOTIDE SEQUENCE [LARGE SCALE GENOMIC DNA]</scope>
    <source>
        <strain evidence="5">Pan2503</strain>
    </source>
</reference>
<evidence type="ECO:0000256" key="1">
    <source>
        <dbReference type="ARBA" id="ARBA00010211"/>
    </source>
</evidence>
<dbReference type="InterPro" id="IPR011234">
    <property type="entry name" value="Fumarylacetoacetase-like_C"/>
</dbReference>
<feature type="domain" description="Fumarylacetoacetase-like C-terminal" evidence="3">
    <location>
        <begin position="60"/>
        <end position="255"/>
    </location>
</feature>
<dbReference type="Proteomes" id="UP000567293">
    <property type="component" value="Unassembled WGS sequence"/>
</dbReference>
<dbReference type="InterPro" id="IPR018833">
    <property type="entry name" value="Rv2993c-like_N"/>
</dbReference>
<comment type="caution">
    <text evidence="5">The sequence shown here is derived from an EMBL/GenBank/DDBJ whole genome shotgun (WGS) entry which is preliminary data.</text>
</comment>
<dbReference type="Gene3D" id="3.90.850.10">
    <property type="entry name" value="Fumarylacetoacetase-like, C-terminal domain"/>
    <property type="match status" value="1"/>
</dbReference>